<keyword evidence="8" id="KW-1185">Reference proteome</keyword>
<dbReference type="PANTHER" id="PTHR46117">
    <property type="entry name" value="FI24210P1"/>
    <property type="match status" value="1"/>
</dbReference>
<accession>A0A7H9B0B2</accession>
<dbReference type="KEGG" id="zmk:HG535_0C02850"/>
<dbReference type="InterPro" id="IPR036638">
    <property type="entry name" value="HLH_DNA-bd_sf"/>
</dbReference>
<feature type="compositionally biased region" description="Low complexity" evidence="5">
    <location>
        <begin position="202"/>
        <end position="217"/>
    </location>
</feature>
<keyword evidence="3" id="KW-0804">Transcription</keyword>
<feature type="compositionally biased region" description="Low complexity" evidence="5">
    <location>
        <begin position="178"/>
        <end position="194"/>
    </location>
</feature>
<dbReference type="InterPro" id="IPR051732">
    <property type="entry name" value="USF"/>
</dbReference>
<evidence type="ECO:0000259" key="6">
    <source>
        <dbReference type="PROSITE" id="PS50888"/>
    </source>
</evidence>
<evidence type="ECO:0000256" key="5">
    <source>
        <dbReference type="SAM" id="MobiDB-lite"/>
    </source>
</evidence>
<feature type="region of interest" description="Disordered" evidence="5">
    <location>
        <begin position="59"/>
        <end position="97"/>
    </location>
</feature>
<proteinExistence type="predicted"/>
<dbReference type="SMART" id="SM00353">
    <property type="entry name" value="HLH"/>
    <property type="match status" value="1"/>
</dbReference>
<evidence type="ECO:0000256" key="1">
    <source>
        <dbReference type="ARBA" id="ARBA00004123"/>
    </source>
</evidence>
<feature type="region of interest" description="Disordered" evidence="5">
    <location>
        <begin position="1"/>
        <end position="29"/>
    </location>
</feature>
<dbReference type="InterPro" id="IPR011598">
    <property type="entry name" value="bHLH_dom"/>
</dbReference>
<dbReference type="RefSeq" id="XP_037143661.1">
    <property type="nucleotide sequence ID" value="XM_037287766.1"/>
</dbReference>
<evidence type="ECO:0000256" key="2">
    <source>
        <dbReference type="ARBA" id="ARBA00023015"/>
    </source>
</evidence>
<dbReference type="EMBL" id="CP058606">
    <property type="protein sequence ID" value="QLG71933.1"/>
    <property type="molecule type" value="Genomic_DNA"/>
</dbReference>
<dbReference type="Gene3D" id="4.10.280.10">
    <property type="entry name" value="Helix-loop-helix DNA-binding domain"/>
    <property type="match status" value="1"/>
</dbReference>
<dbReference type="SUPFAM" id="SSF47459">
    <property type="entry name" value="HLH, helix-loop-helix DNA-binding domain"/>
    <property type="match status" value="1"/>
</dbReference>
<evidence type="ECO:0000313" key="7">
    <source>
        <dbReference type="EMBL" id="QLG71933.1"/>
    </source>
</evidence>
<dbReference type="GO" id="GO:0000978">
    <property type="term" value="F:RNA polymerase II cis-regulatory region sequence-specific DNA binding"/>
    <property type="evidence" value="ECO:0007669"/>
    <property type="project" value="TreeGrafter"/>
</dbReference>
<keyword evidence="4" id="KW-0539">Nucleus</keyword>
<organism evidence="7 8">
    <name type="scientific">Zygotorulaspora mrakii</name>
    <name type="common">Zygosaccharomyces mrakii</name>
    <dbReference type="NCBI Taxonomy" id="42260"/>
    <lineage>
        <taxon>Eukaryota</taxon>
        <taxon>Fungi</taxon>
        <taxon>Dikarya</taxon>
        <taxon>Ascomycota</taxon>
        <taxon>Saccharomycotina</taxon>
        <taxon>Saccharomycetes</taxon>
        <taxon>Saccharomycetales</taxon>
        <taxon>Saccharomycetaceae</taxon>
        <taxon>Zygotorulaspora</taxon>
    </lineage>
</organism>
<reference evidence="7 8" key="1">
    <citation type="submission" date="2020-07" db="EMBL/GenBank/DDBJ databases">
        <title>The yeast mating-type switching endonuclease HO is a domesticated member of an unorthodox homing genetic element family.</title>
        <authorList>
            <person name="Coughlan A.Y."/>
            <person name="Lombardi L."/>
            <person name="Braun-Galleani S."/>
            <person name="Martos A.R."/>
            <person name="Galeote V."/>
            <person name="Bigey F."/>
            <person name="Dequin S."/>
            <person name="Byrne K.P."/>
            <person name="Wolfe K.H."/>
        </authorList>
    </citation>
    <scope>NUCLEOTIDE SEQUENCE [LARGE SCALE GENOMIC DNA]</scope>
    <source>
        <strain evidence="7 8">NRRL Y-6702</strain>
    </source>
</reference>
<feature type="compositionally biased region" description="Low complexity" evidence="5">
    <location>
        <begin position="75"/>
        <end position="87"/>
    </location>
</feature>
<dbReference type="GO" id="GO:0005634">
    <property type="term" value="C:nucleus"/>
    <property type="evidence" value="ECO:0007669"/>
    <property type="project" value="UniProtKB-SubCell"/>
</dbReference>
<dbReference type="GO" id="GO:0000981">
    <property type="term" value="F:DNA-binding transcription factor activity, RNA polymerase II-specific"/>
    <property type="evidence" value="ECO:0007669"/>
    <property type="project" value="TreeGrafter"/>
</dbReference>
<evidence type="ECO:0000256" key="3">
    <source>
        <dbReference type="ARBA" id="ARBA00023163"/>
    </source>
</evidence>
<feature type="domain" description="BHLH" evidence="6">
    <location>
        <begin position="15"/>
        <end position="110"/>
    </location>
</feature>
<name>A0A7H9B0B2_ZYGMR</name>
<dbReference type="GeneID" id="59235630"/>
<protein>
    <recommendedName>
        <fullName evidence="6">BHLH domain-containing protein</fullName>
    </recommendedName>
</protein>
<evidence type="ECO:0000256" key="4">
    <source>
        <dbReference type="ARBA" id="ARBA00023242"/>
    </source>
</evidence>
<dbReference type="CDD" id="cd11387">
    <property type="entry name" value="bHLHzip_USF_MITF"/>
    <property type="match status" value="1"/>
</dbReference>
<sequence>MTSFPESVPSSVTSTASNQINKMDRKRRDNINDSIQQLLTMIPTEYFEEFYRKASAQQDVESLDGDTPLSAATPKGSVGNSSKVKGSGTRDGKPNKGQILTQAVEYITRLQNEVDTRNREEVELILKVQGLSAKTGTIVNDVNLENTSAEVALAKIGVGPLAGEIPATSDRGEDAELQETQSISQPPQSQFPQDSHPPPPHVSSFEYGGYSEYGNGN</sequence>
<feature type="compositionally biased region" description="Polar residues" evidence="5">
    <location>
        <begin position="1"/>
        <end position="21"/>
    </location>
</feature>
<evidence type="ECO:0000313" key="8">
    <source>
        <dbReference type="Proteomes" id="UP000509704"/>
    </source>
</evidence>
<comment type="subcellular location">
    <subcellularLocation>
        <location evidence="1">Nucleus</location>
    </subcellularLocation>
</comment>
<dbReference type="PANTHER" id="PTHR46117:SF3">
    <property type="entry name" value="FI24210P1"/>
    <property type="match status" value="1"/>
</dbReference>
<dbReference type="AlphaFoldDB" id="A0A7H9B0B2"/>
<gene>
    <name evidence="7" type="ORF">HG535_0C02850</name>
</gene>
<feature type="region of interest" description="Disordered" evidence="5">
    <location>
        <begin position="164"/>
        <end position="217"/>
    </location>
</feature>
<dbReference type="Proteomes" id="UP000509704">
    <property type="component" value="Chromosome 3"/>
</dbReference>
<dbReference type="Pfam" id="PF00010">
    <property type="entry name" value="HLH"/>
    <property type="match status" value="1"/>
</dbReference>
<dbReference type="OrthoDB" id="690068at2759"/>
<dbReference type="GO" id="GO:0046983">
    <property type="term" value="F:protein dimerization activity"/>
    <property type="evidence" value="ECO:0007669"/>
    <property type="project" value="InterPro"/>
</dbReference>
<dbReference type="PROSITE" id="PS50888">
    <property type="entry name" value="BHLH"/>
    <property type="match status" value="1"/>
</dbReference>
<keyword evidence="2" id="KW-0805">Transcription regulation</keyword>